<dbReference type="InterPro" id="IPR029063">
    <property type="entry name" value="SAM-dependent_MTases_sf"/>
</dbReference>
<dbReference type="Proteomes" id="UP000887116">
    <property type="component" value="Unassembled WGS sequence"/>
</dbReference>
<evidence type="ECO:0000313" key="3">
    <source>
        <dbReference type="Proteomes" id="UP000887116"/>
    </source>
</evidence>
<organism evidence="2 3">
    <name type="scientific">Trichonephila clavata</name>
    <name type="common">Joro spider</name>
    <name type="synonym">Nephila clavata</name>
    <dbReference type="NCBI Taxonomy" id="2740835"/>
    <lineage>
        <taxon>Eukaryota</taxon>
        <taxon>Metazoa</taxon>
        <taxon>Ecdysozoa</taxon>
        <taxon>Arthropoda</taxon>
        <taxon>Chelicerata</taxon>
        <taxon>Arachnida</taxon>
        <taxon>Araneae</taxon>
        <taxon>Araneomorphae</taxon>
        <taxon>Entelegynae</taxon>
        <taxon>Araneoidea</taxon>
        <taxon>Nephilidae</taxon>
        <taxon>Trichonephila</taxon>
    </lineage>
</organism>
<comment type="caution">
    <text evidence="2">The sequence shown here is derived from an EMBL/GenBank/DDBJ whole genome shotgun (WGS) entry which is preliminary data.</text>
</comment>
<dbReference type="Pfam" id="PF13649">
    <property type="entry name" value="Methyltransf_25"/>
    <property type="match status" value="1"/>
</dbReference>
<gene>
    <name evidence="2" type="ORF">TNCT_42041</name>
</gene>
<dbReference type="AlphaFoldDB" id="A0A8X6J6M5"/>
<dbReference type="Gene3D" id="3.40.50.150">
    <property type="entry name" value="Vaccinia Virus protein VP39"/>
    <property type="match status" value="1"/>
</dbReference>
<keyword evidence="3" id="KW-1185">Reference proteome</keyword>
<dbReference type="EMBL" id="BMAO01006918">
    <property type="protein sequence ID" value="GFR12488.1"/>
    <property type="molecule type" value="Genomic_DNA"/>
</dbReference>
<accession>A0A8X6J6M5</accession>
<proteinExistence type="predicted"/>
<evidence type="ECO:0000313" key="2">
    <source>
        <dbReference type="EMBL" id="GFR12488.1"/>
    </source>
</evidence>
<sequence>MEEKDWTEDLVMDVDCGPGKVTTKRIVPLFQEVKKIVALDYLPSMIEKARTLNSHEKVEYHIGDFEDRHLK</sequence>
<feature type="domain" description="Methyltransferase" evidence="1">
    <location>
        <begin position="11"/>
        <end position="67"/>
    </location>
</feature>
<name>A0A8X6J6M5_TRICU</name>
<protein>
    <recommendedName>
        <fullName evidence="1">Methyltransferase domain-containing protein</fullName>
    </recommendedName>
</protein>
<dbReference type="OrthoDB" id="6426949at2759"/>
<dbReference type="InterPro" id="IPR041698">
    <property type="entry name" value="Methyltransf_25"/>
</dbReference>
<reference evidence="2" key="1">
    <citation type="submission" date="2020-07" db="EMBL/GenBank/DDBJ databases">
        <title>Multicomponent nature underlies the extraordinary mechanical properties of spider dragline silk.</title>
        <authorList>
            <person name="Kono N."/>
            <person name="Nakamura H."/>
            <person name="Mori M."/>
            <person name="Yoshida Y."/>
            <person name="Ohtoshi R."/>
            <person name="Malay A.D."/>
            <person name="Moran D.A.P."/>
            <person name="Tomita M."/>
            <person name="Numata K."/>
            <person name="Arakawa K."/>
        </authorList>
    </citation>
    <scope>NUCLEOTIDE SEQUENCE</scope>
</reference>
<evidence type="ECO:0000259" key="1">
    <source>
        <dbReference type="Pfam" id="PF13649"/>
    </source>
</evidence>
<dbReference type="SUPFAM" id="SSF53335">
    <property type="entry name" value="S-adenosyl-L-methionine-dependent methyltransferases"/>
    <property type="match status" value="1"/>
</dbReference>